<proteinExistence type="predicted"/>
<accession>A0A420I6N2</accession>
<dbReference type="SUPFAM" id="SSF54160">
    <property type="entry name" value="Chromo domain-like"/>
    <property type="match status" value="1"/>
</dbReference>
<sequence>NFVNRLKELQEFSQSALAASNQNQEFYANKKRSASEKYRVGDQVWLSYEHYGTDRPKKKMDWLRGKYKVSKVLGSHNVELTGLPKNISNVFHVDQLRLVANDPLPGQKLHDEQPSPITTIDGEEEQFVEEILCARTVKRGKGKRRLVLVSWKGFADPTWEPLEALQDTEALDRFEKLHGTAETNNGPLVNWYKPKTKRVKKKIYKKYKI</sequence>
<dbReference type="Gene3D" id="2.40.50.40">
    <property type="match status" value="1"/>
</dbReference>
<organism evidence="3 4">
    <name type="scientific">Erysiphe neolycopersici</name>
    <dbReference type="NCBI Taxonomy" id="212602"/>
    <lineage>
        <taxon>Eukaryota</taxon>
        <taxon>Fungi</taxon>
        <taxon>Dikarya</taxon>
        <taxon>Ascomycota</taxon>
        <taxon>Pezizomycotina</taxon>
        <taxon>Leotiomycetes</taxon>
        <taxon>Erysiphales</taxon>
        <taxon>Erysiphaceae</taxon>
        <taxon>Erysiphe</taxon>
    </lineage>
</organism>
<keyword evidence="4" id="KW-1185">Reference proteome</keyword>
<dbReference type="EMBL" id="MCFK01000993">
    <property type="protein sequence ID" value="RKF65325.1"/>
    <property type="molecule type" value="Genomic_DNA"/>
</dbReference>
<evidence type="ECO:0000313" key="3">
    <source>
        <dbReference type="EMBL" id="RKF65325.1"/>
    </source>
</evidence>
<dbReference type="InterPro" id="IPR000953">
    <property type="entry name" value="Chromo/chromo_shadow_dom"/>
</dbReference>
<dbReference type="InterPro" id="IPR016197">
    <property type="entry name" value="Chromo-like_dom_sf"/>
</dbReference>
<protein>
    <recommendedName>
        <fullName evidence="2">Chromo domain-containing protein</fullName>
    </recommendedName>
</protein>
<evidence type="ECO:0000256" key="1">
    <source>
        <dbReference type="ARBA" id="ARBA00011353"/>
    </source>
</evidence>
<name>A0A420I6N2_9PEZI</name>
<gene>
    <name evidence="3" type="ORF">OnM2_009029</name>
</gene>
<dbReference type="SMART" id="SM00298">
    <property type="entry name" value="CHROMO"/>
    <property type="match status" value="1"/>
</dbReference>
<dbReference type="AlphaFoldDB" id="A0A420I6N2"/>
<reference evidence="3 4" key="1">
    <citation type="journal article" date="2018" name="BMC Genomics">
        <title>Comparative genome analyses reveal sequence features reflecting distinct modes of host-adaptation between dicot and monocot powdery mildew.</title>
        <authorList>
            <person name="Wu Y."/>
            <person name="Ma X."/>
            <person name="Pan Z."/>
            <person name="Kale S.D."/>
            <person name="Song Y."/>
            <person name="King H."/>
            <person name="Zhang Q."/>
            <person name="Presley C."/>
            <person name="Deng X."/>
            <person name="Wei C.I."/>
            <person name="Xiao S."/>
        </authorList>
    </citation>
    <scope>NUCLEOTIDE SEQUENCE [LARGE SCALE GENOMIC DNA]</scope>
    <source>
        <strain evidence="3">UMSG2</strain>
    </source>
</reference>
<evidence type="ECO:0000259" key="2">
    <source>
        <dbReference type="PROSITE" id="PS50013"/>
    </source>
</evidence>
<feature type="domain" description="Chromo" evidence="2">
    <location>
        <begin position="126"/>
        <end position="186"/>
    </location>
</feature>
<dbReference type="PROSITE" id="PS50013">
    <property type="entry name" value="CHROMO_2"/>
    <property type="match status" value="1"/>
</dbReference>
<dbReference type="GO" id="GO:0006338">
    <property type="term" value="P:chromatin remodeling"/>
    <property type="evidence" value="ECO:0007669"/>
    <property type="project" value="UniProtKB-ARBA"/>
</dbReference>
<evidence type="ECO:0000313" key="4">
    <source>
        <dbReference type="Proteomes" id="UP000286134"/>
    </source>
</evidence>
<feature type="non-terminal residue" evidence="3">
    <location>
        <position position="1"/>
    </location>
</feature>
<dbReference type="OrthoDB" id="4925745at2759"/>
<comment type="subunit">
    <text evidence="1">Component of the NuA4 histone acetyltransferase complex.</text>
</comment>
<comment type="caution">
    <text evidence="3">The sequence shown here is derived from an EMBL/GenBank/DDBJ whole genome shotgun (WGS) entry which is preliminary data.</text>
</comment>
<dbReference type="STRING" id="212602.A0A420I6N2"/>
<dbReference type="Proteomes" id="UP000286134">
    <property type="component" value="Unassembled WGS sequence"/>
</dbReference>